<dbReference type="InterPro" id="IPR007569">
    <property type="entry name" value="DUF559"/>
</dbReference>
<proteinExistence type="predicted"/>
<dbReference type="Proteomes" id="UP000003828">
    <property type="component" value="Unassembled WGS sequence"/>
</dbReference>
<dbReference type="InterPro" id="IPR011335">
    <property type="entry name" value="Restrct_endonuc-II-like"/>
</dbReference>
<organism evidence="2 3">
    <name type="scientific">Arthrobacter globiformis (strain ATCC 8010 / DSM 20124 / JCM 1332 / NBRC 12137 / NCIMB 8907 / NRRL B-2979 / 168)</name>
    <dbReference type="NCBI Taxonomy" id="1077972"/>
    <lineage>
        <taxon>Bacteria</taxon>
        <taxon>Bacillati</taxon>
        <taxon>Actinomycetota</taxon>
        <taxon>Actinomycetes</taxon>
        <taxon>Micrococcales</taxon>
        <taxon>Micrococcaceae</taxon>
        <taxon>Arthrobacter</taxon>
    </lineage>
</organism>
<sequence>MVVAHGPDFPKPRTPLATIDDLRRMIAAHPGMRGMKTARLALPEIRVGADSPQETRMRLVLARTKLGEPVLNHVISNSWGQPAMWPDAAYPQYRLALQYDGAHHSSPDQAARDRKRKETTDRLGWTELRIFKDDLDGDKPFVLEKVRATLQGQLRRQASGT</sequence>
<comment type="caution">
    <text evidence="2">The sequence shown here is derived from an EMBL/GenBank/DDBJ whole genome shotgun (WGS) entry which is preliminary data.</text>
</comment>
<gene>
    <name evidence="2" type="ORF">ARGLB_010_00240</name>
</gene>
<dbReference type="Pfam" id="PF04480">
    <property type="entry name" value="DUF559"/>
    <property type="match status" value="1"/>
</dbReference>
<feature type="domain" description="DUF559" evidence="1">
    <location>
        <begin position="92"/>
        <end position="150"/>
    </location>
</feature>
<dbReference type="EMBL" id="BAEG01000010">
    <property type="protein sequence ID" value="GAB12189.1"/>
    <property type="molecule type" value="Genomic_DNA"/>
</dbReference>
<dbReference type="AlphaFoldDB" id="H0QH88"/>
<dbReference type="eggNOG" id="COG2852">
    <property type="taxonomic scope" value="Bacteria"/>
</dbReference>
<protein>
    <recommendedName>
        <fullName evidence="1">DUF559 domain-containing protein</fullName>
    </recommendedName>
</protein>
<dbReference type="SUPFAM" id="SSF52980">
    <property type="entry name" value="Restriction endonuclease-like"/>
    <property type="match status" value="1"/>
</dbReference>
<accession>H0QH88</accession>
<name>H0QH88_ARTG1</name>
<keyword evidence="3" id="KW-1185">Reference proteome</keyword>
<evidence type="ECO:0000259" key="1">
    <source>
        <dbReference type="Pfam" id="PF04480"/>
    </source>
</evidence>
<evidence type="ECO:0000313" key="3">
    <source>
        <dbReference type="Proteomes" id="UP000003828"/>
    </source>
</evidence>
<evidence type="ECO:0000313" key="2">
    <source>
        <dbReference type="EMBL" id="GAB12189.1"/>
    </source>
</evidence>
<dbReference type="Gene3D" id="3.40.960.10">
    <property type="entry name" value="VSR Endonuclease"/>
    <property type="match status" value="1"/>
</dbReference>
<dbReference type="STRING" id="1077972.ARGLB_010_00240"/>
<reference evidence="2 3" key="1">
    <citation type="submission" date="2011-12" db="EMBL/GenBank/DDBJ databases">
        <title>Whole genome shotgun sequence of Arthrobacter globiformis NBRC 12137.</title>
        <authorList>
            <person name="Miyazawa S."/>
            <person name="Hosoyama A."/>
            <person name="Tsuchikane K."/>
            <person name="Katsumata H."/>
            <person name="Yamazaki S."/>
            <person name="Fujita N."/>
        </authorList>
    </citation>
    <scope>NUCLEOTIDE SEQUENCE [LARGE SCALE GENOMIC DNA]</scope>
    <source>
        <strain evidence="2 3">NBRC 12137</strain>
    </source>
</reference>